<gene>
    <name evidence="1" type="ORF">GCM10009716_27860</name>
</gene>
<reference evidence="1 2" key="1">
    <citation type="journal article" date="2019" name="Int. J. Syst. Evol. Microbiol.">
        <title>The Global Catalogue of Microorganisms (GCM) 10K type strain sequencing project: providing services to taxonomists for standard genome sequencing and annotation.</title>
        <authorList>
            <consortium name="The Broad Institute Genomics Platform"/>
            <consortium name="The Broad Institute Genome Sequencing Center for Infectious Disease"/>
            <person name="Wu L."/>
            <person name="Ma J."/>
        </authorList>
    </citation>
    <scope>NUCLEOTIDE SEQUENCE [LARGE SCALE GENOMIC DNA]</scope>
    <source>
        <strain evidence="1 2">JCM 13581</strain>
    </source>
</reference>
<protein>
    <submittedName>
        <fullName evidence="1">Uncharacterized protein</fullName>
    </submittedName>
</protein>
<dbReference type="EMBL" id="BAAAMJ010000029">
    <property type="protein sequence ID" value="GAA1917194.1"/>
    <property type="molecule type" value="Genomic_DNA"/>
</dbReference>
<evidence type="ECO:0000313" key="1">
    <source>
        <dbReference type="EMBL" id="GAA1917194.1"/>
    </source>
</evidence>
<dbReference type="Proteomes" id="UP001501303">
    <property type="component" value="Unassembled WGS sequence"/>
</dbReference>
<proteinExistence type="predicted"/>
<comment type="caution">
    <text evidence="1">The sequence shown here is derived from an EMBL/GenBank/DDBJ whole genome shotgun (WGS) entry which is preliminary data.</text>
</comment>
<evidence type="ECO:0000313" key="2">
    <source>
        <dbReference type="Proteomes" id="UP001501303"/>
    </source>
</evidence>
<organism evidence="1 2">
    <name type="scientific">Streptomyces sodiiphilus</name>
    <dbReference type="NCBI Taxonomy" id="226217"/>
    <lineage>
        <taxon>Bacteria</taxon>
        <taxon>Bacillati</taxon>
        <taxon>Actinomycetota</taxon>
        <taxon>Actinomycetes</taxon>
        <taxon>Kitasatosporales</taxon>
        <taxon>Streptomycetaceae</taxon>
        <taxon>Streptomyces</taxon>
    </lineage>
</organism>
<accession>A0ABN2PB19</accession>
<keyword evidence="2" id="KW-1185">Reference proteome</keyword>
<sequence>MGGNHRMARLPLWAGAGALIGMGLAARQRLLRLGATGDEARRVYPGDELVPDADGQSTMATTLPAPPEQVWPWLVQMGCDRAGWYSWDRADNAGRPSADRLVPQWQDLAEGDRIASTPDGRSWFTVARLDPLRALVLRADLEVPSGRPFDPSGPLPRAFTEAVWSFHLTGVPDGDGVEGDGEGATRLVVRTRYRSRPRLLMGTLDLGFWEPAHVIMQTAQFRHLAERVRGTAGADPETGVVTPG</sequence>
<name>A0ABN2PB19_9ACTN</name>
<dbReference type="RefSeq" id="WP_344262087.1">
    <property type="nucleotide sequence ID" value="NZ_BAAAMJ010000029.1"/>
</dbReference>